<proteinExistence type="predicted"/>
<name>A0ABU5THX0_9CYAN</name>
<accession>A0ABU5THX0</accession>
<protein>
    <submittedName>
        <fullName evidence="1">Uncharacterized protein</fullName>
    </submittedName>
</protein>
<organism evidence="1 2">
    <name type="scientific">Pseudanabaena galeata UHCC 0370</name>
    <dbReference type="NCBI Taxonomy" id="3110310"/>
    <lineage>
        <taxon>Bacteria</taxon>
        <taxon>Bacillati</taxon>
        <taxon>Cyanobacteriota</taxon>
        <taxon>Cyanophyceae</taxon>
        <taxon>Pseudanabaenales</taxon>
        <taxon>Pseudanabaenaceae</taxon>
        <taxon>Pseudanabaena</taxon>
    </lineage>
</organism>
<reference evidence="1 2" key="1">
    <citation type="submission" date="2023-12" db="EMBL/GenBank/DDBJ databases">
        <title>Baltic Sea Cyanobacteria.</title>
        <authorList>
            <person name="Delbaje E."/>
            <person name="Fewer D.P."/>
            <person name="Shishido T.K."/>
        </authorList>
    </citation>
    <scope>NUCLEOTIDE SEQUENCE [LARGE SCALE GENOMIC DNA]</scope>
    <source>
        <strain evidence="1 2">UHCC 0370</strain>
    </source>
</reference>
<evidence type="ECO:0000313" key="2">
    <source>
        <dbReference type="Proteomes" id="UP001301388"/>
    </source>
</evidence>
<dbReference type="Proteomes" id="UP001301388">
    <property type="component" value="Unassembled WGS sequence"/>
</dbReference>
<dbReference type="EMBL" id="JAYGIE010000044">
    <property type="protein sequence ID" value="MEA5477908.1"/>
    <property type="molecule type" value="Genomic_DNA"/>
</dbReference>
<gene>
    <name evidence="1" type="ORF">VB774_09780</name>
</gene>
<comment type="caution">
    <text evidence="1">The sequence shown here is derived from an EMBL/GenBank/DDBJ whole genome shotgun (WGS) entry which is preliminary data.</text>
</comment>
<keyword evidence="2" id="KW-1185">Reference proteome</keyword>
<dbReference type="RefSeq" id="WP_323261506.1">
    <property type="nucleotide sequence ID" value="NZ_JAYGIE010000044.1"/>
</dbReference>
<evidence type="ECO:0000313" key="1">
    <source>
        <dbReference type="EMBL" id="MEA5477908.1"/>
    </source>
</evidence>
<sequence>MSTVNNEIRLLLNLWGLGNGQGLVKRSELLRPYKGKEKKAVYEVSLQDLAERGAIALTMDKKVPKLSLTDAGLQQLATGLLSADFGFEGQLVGSRLANAALRWFRQYQGVGVNAEAIAPKISTYDEFKVVALETYDQLNRDYNYDNLVPIYRIRRVIGERVTRSQFNEWMLELQSNDVLQLQTTGVEDNAPDKLEDSIMTKISGLRCYAKKIV</sequence>